<evidence type="ECO:0000256" key="6">
    <source>
        <dbReference type="ARBA" id="ARBA00023180"/>
    </source>
</evidence>
<evidence type="ECO:0000256" key="4">
    <source>
        <dbReference type="ARBA" id="ARBA00014360"/>
    </source>
</evidence>
<dbReference type="InterPro" id="IPR017996">
    <property type="entry name" value="MRJP/yellow-related"/>
</dbReference>
<accession>A0A1B6MN03</accession>
<comment type="subcellular location">
    <subcellularLocation>
        <location evidence="2">Secreted</location>
    </subcellularLocation>
</comment>
<evidence type="ECO:0000313" key="7">
    <source>
        <dbReference type="EMBL" id="JAT37338.1"/>
    </source>
</evidence>
<comment type="function">
    <text evidence="1">Controls the pigmentation pattern of the adult cuticle and larval mouth parts.</text>
</comment>
<evidence type="ECO:0000256" key="1">
    <source>
        <dbReference type="ARBA" id="ARBA00002855"/>
    </source>
</evidence>
<dbReference type="EMBL" id="GEBQ01002639">
    <property type="protein sequence ID" value="JAT37338.1"/>
    <property type="molecule type" value="Transcribed_RNA"/>
</dbReference>
<keyword evidence="5" id="KW-0964">Secreted</keyword>
<evidence type="ECO:0000256" key="3">
    <source>
        <dbReference type="ARBA" id="ARBA00009127"/>
    </source>
</evidence>
<gene>
    <name evidence="7" type="ORF">g.10610</name>
</gene>
<proteinExistence type="inferred from homology"/>
<dbReference type="PRINTS" id="PR01366">
    <property type="entry name" value="ROYALJELLY"/>
</dbReference>
<evidence type="ECO:0000256" key="2">
    <source>
        <dbReference type="ARBA" id="ARBA00004613"/>
    </source>
</evidence>
<keyword evidence="6" id="KW-0325">Glycoprotein</keyword>
<dbReference type="AlphaFoldDB" id="A0A1B6MN03"/>
<dbReference type="GO" id="GO:0005576">
    <property type="term" value="C:extracellular region"/>
    <property type="evidence" value="ECO:0007669"/>
    <property type="project" value="UniProtKB-SubCell"/>
</dbReference>
<dbReference type="Gene3D" id="2.120.10.30">
    <property type="entry name" value="TolB, C-terminal domain"/>
    <property type="match status" value="1"/>
</dbReference>
<dbReference type="PANTHER" id="PTHR10009:SF14">
    <property type="entry name" value="PROTEIN YELLOW"/>
    <property type="match status" value="1"/>
</dbReference>
<dbReference type="Pfam" id="PF03022">
    <property type="entry name" value="MRJP"/>
    <property type="match status" value="1"/>
</dbReference>
<protein>
    <recommendedName>
        <fullName evidence="4">Protein yellow</fullName>
    </recommendedName>
</protein>
<name>A0A1B6MN03_9HEMI</name>
<evidence type="ECO:0000256" key="5">
    <source>
        <dbReference type="ARBA" id="ARBA00022525"/>
    </source>
</evidence>
<organism evidence="7">
    <name type="scientific">Graphocephala atropunctata</name>
    <dbReference type="NCBI Taxonomy" id="36148"/>
    <lineage>
        <taxon>Eukaryota</taxon>
        <taxon>Metazoa</taxon>
        <taxon>Ecdysozoa</taxon>
        <taxon>Arthropoda</taxon>
        <taxon>Hexapoda</taxon>
        <taxon>Insecta</taxon>
        <taxon>Pterygota</taxon>
        <taxon>Neoptera</taxon>
        <taxon>Paraneoptera</taxon>
        <taxon>Hemiptera</taxon>
        <taxon>Auchenorrhyncha</taxon>
        <taxon>Membracoidea</taxon>
        <taxon>Cicadellidae</taxon>
        <taxon>Cicadellinae</taxon>
        <taxon>Cicadellini</taxon>
        <taxon>Graphocephala</taxon>
    </lineage>
</organism>
<comment type="similarity">
    <text evidence="3">Belongs to the major royal jelly protein family.</text>
</comment>
<reference evidence="7" key="1">
    <citation type="submission" date="2015-11" db="EMBL/GenBank/DDBJ databases">
        <title>De novo transcriptome assembly of four potential Pierce s Disease insect vectors from Arizona vineyards.</title>
        <authorList>
            <person name="Tassone E.E."/>
        </authorList>
    </citation>
    <scope>NUCLEOTIDE SEQUENCE</scope>
</reference>
<dbReference type="PANTHER" id="PTHR10009">
    <property type="entry name" value="PROTEIN YELLOW-RELATED"/>
    <property type="match status" value="1"/>
</dbReference>
<dbReference type="InterPro" id="IPR011042">
    <property type="entry name" value="6-blade_b-propeller_TolB-like"/>
</dbReference>
<sequence length="174" mass="19668">MGISLPLTNGFKNLFFHSLASNREFSVSTEILRNKAKKDDNYHDFVVLPSRGPGGHVTSQTFDSNGVLFYNLVDQNAVGCWDSNKPYSKENLQVIAKDDVGLIFPSDVRVDRTSTLWVISDRMPIHLEASLDFRDVNFRIFFAPVRDLIAGTACDSAPVRNELNKEVSQFLYYN</sequence>